<keyword evidence="5" id="KW-1185">Reference proteome</keyword>
<dbReference type="OrthoDB" id="9802066at2"/>
<protein>
    <submittedName>
        <fullName evidence="4">Hydrogenase transcriptional regulatory protein hupR1</fullName>
    </submittedName>
</protein>
<keyword evidence="1 2" id="KW-0597">Phosphoprotein</keyword>
<dbReference type="InterPro" id="IPR001789">
    <property type="entry name" value="Sig_transdc_resp-reg_receiver"/>
</dbReference>
<feature type="modified residue" description="4-aspartylphosphate" evidence="2">
    <location>
        <position position="69"/>
    </location>
</feature>
<dbReference type="Pfam" id="PF00072">
    <property type="entry name" value="Response_reg"/>
    <property type="match status" value="1"/>
</dbReference>
<dbReference type="SUPFAM" id="SSF52172">
    <property type="entry name" value="CheY-like"/>
    <property type="match status" value="1"/>
</dbReference>
<dbReference type="PANTHER" id="PTHR44591:SF19">
    <property type="entry name" value="TWO-COMPONENT RESPONSE REGULATOR-RELATED"/>
    <property type="match status" value="1"/>
</dbReference>
<proteinExistence type="predicted"/>
<dbReference type="CDD" id="cd17569">
    <property type="entry name" value="REC_HupR-like"/>
    <property type="match status" value="1"/>
</dbReference>
<sequence length="418" mass="46784">MSPWPNPAFNLKRTMPDKKILYVDDEPQALKYFARLFEDRFDVVTAESVDAALEYLSVHADQISVVVTDQRMPEKSGVQLMEQIRFQYPNIARILLTAYSELELAIQSVNEGGAFRYLKKPLDEDEMIGTLLRAQEYHAVLDERDRLLREKLSVLHRLVVMDRIRGLATAATALEGRLNNTWQALVAYMQQSPVKQRIAMQMEEISSLNMIAIARREAEMMVRTVERILHDTVAPAAGVNSKLSLPAWLQDFVAQRQAAAQDEDVAIRLVEPLPAASLTTDAGLLTRLLEILLRRISDMQDQPTQIEIAASVQDDAVQISAKGCFGDLDSGQIASLFAAAIPLQKWPIGLDMDLLSAFMIAHHLGGTLTIEPTAPNGPGLRICVPRTPPAVHNNEIDPSWFDTVYDSLEQWENEMLDA</sequence>
<dbReference type="Proteomes" id="UP000325286">
    <property type="component" value="Chromosome"/>
</dbReference>
<feature type="domain" description="Response regulatory" evidence="3">
    <location>
        <begin position="19"/>
        <end position="135"/>
    </location>
</feature>
<dbReference type="AlphaFoldDB" id="A0A5B9QX20"/>
<dbReference type="Gene3D" id="3.40.50.2300">
    <property type="match status" value="1"/>
</dbReference>
<evidence type="ECO:0000256" key="1">
    <source>
        <dbReference type="ARBA" id="ARBA00022553"/>
    </source>
</evidence>
<evidence type="ECO:0000259" key="3">
    <source>
        <dbReference type="PROSITE" id="PS50110"/>
    </source>
</evidence>
<dbReference type="InterPro" id="IPR011006">
    <property type="entry name" value="CheY-like_superfamily"/>
</dbReference>
<dbReference type="PANTHER" id="PTHR44591">
    <property type="entry name" value="STRESS RESPONSE REGULATOR PROTEIN 1"/>
    <property type="match status" value="1"/>
</dbReference>
<dbReference type="InterPro" id="IPR050595">
    <property type="entry name" value="Bact_response_regulator"/>
</dbReference>
<evidence type="ECO:0000313" key="5">
    <source>
        <dbReference type="Proteomes" id="UP000325286"/>
    </source>
</evidence>
<evidence type="ECO:0000256" key="2">
    <source>
        <dbReference type="PROSITE-ProRule" id="PRU00169"/>
    </source>
</evidence>
<evidence type="ECO:0000313" key="4">
    <source>
        <dbReference type="EMBL" id="QEG42350.1"/>
    </source>
</evidence>
<dbReference type="GO" id="GO:0000160">
    <property type="term" value="P:phosphorelay signal transduction system"/>
    <property type="evidence" value="ECO:0007669"/>
    <property type="project" value="InterPro"/>
</dbReference>
<accession>A0A5B9QX20</accession>
<dbReference type="KEGG" id="rul:UC8_43840"/>
<dbReference type="PROSITE" id="PS50110">
    <property type="entry name" value="RESPONSE_REGULATORY"/>
    <property type="match status" value="1"/>
</dbReference>
<name>A0A5B9QX20_9BACT</name>
<reference evidence="4 5" key="1">
    <citation type="submission" date="2019-08" db="EMBL/GenBank/DDBJ databases">
        <title>Deep-cultivation of Planctomycetes and their phenomic and genomic characterization uncovers novel biology.</title>
        <authorList>
            <person name="Wiegand S."/>
            <person name="Jogler M."/>
            <person name="Boedeker C."/>
            <person name="Pinto D."/>
            <person name="Vollmers J."/>
            <person name="Rivas-Marin E."/>
            <person name="Kohn T."/>
            <person name="Peeters S.H."/>
            <person name="Heuer A."/>
            <person name="Rast P."/>
            <person name="Oberbeckmann S."/>
            <person name="Bunk B."/>
            <person name="Jeske O."/>
            <person name="Meyerdierks A."/>
            <person name="Storesund J.E."/>
            <person name="Kallscheuer N."/>
            <person name="Luecker S."/>
            <person name="Lage O.M."/>
            <person name="Pohl T."/>
            <person name="Merkel B.J."/>
            <person name="Hornburger P."/>
            <person name="Mueller R.-W."/>
            <person name="Bruemmer F."/>
            <person name="Labrenz M."/>
            <person name="Spormann A.M."/>
            <person name="Op den Camp H."/>
            <person name="Overmann J."/>
            <person name="Amann R."/>
            <person name="Jetten M.S.M."/>
            <person name="Mascher T."/>
            <person name="Medema M.H."/>
            <person name="Devos D.P."/>
            <person name="Kaster A.-K."/>
            <person name="Ovreas L."/>
            <person name="Rohde M."/>
            <person name="Galperin M.Y."/>
            <person name="Jogler C."/>
        </authorList>
    </citation>
    <scope>NUCLEOTIDE SEQUENCE [LARGE SCALE GENOMIC DNA]</scope>
    <source>
        <strain evidence="4 5">UC8</strain>
    </source>
</reference>
<gene>
    <name evidence="4" type="primary">hupR1_2</name>
    <name evidence="4" type="ORF">UC8_43840</name>
</gene>
<dbReference type="SMART" id="SM00448">
    <property type="entry name" value="REC"/>
    <property type="match status" value="1"/>
</dbReference>
<dbReference type="EMBL" id="CP042914">
    <property type="protein sequence ID" value="QEG42350.1"/>
    <property type="molecule type" value="Genomic_DNA"/>
</dbReference>
<organism evidence="4 5">
    <name type="scientific">Roseimaritima ulvae</name>
    <dbReference type="NCBI Taxonomy" id="980254"/>
    <lineage>
        <taxon>Bacteria</taxon>
        <taxon>Pseudomonadati</taxon>
        <taxon>Planctomycetota</taxon>
        <taxon>Planctomycetia</taxon>
        <taxon>Pirellulales</taxon>
        <taxon>Pirellulaceae</taxon>
        <taxon>Roseimaritima</taxon>
    </lineage>
</organism>